<dbReference type="GO" id="GO:0000272">
    <property type="term" value="P:polysaccharide catabolic process"/>
    <property type="evidence" value="ECO:0007669"/>
    <property type="project" value="UniProtKB-KW"/>
</dbReference>
<gene>
    <name evidence="4" type="ORF">WQQ_33730</name>
</gene>
<keyword evidence="2" id="KW-0624">Polysaccharide degradation</keyword>
<dbReference type="Proteomes" id="UP000003704">
    <property type="component" value="Unassembled WGS sequence"/>
</dbReference>
<reference evidence="4 5" key="1">
    <citation type="journal article" date="2012" name="J. Bacteriol.">
        <title>Genome Sequence of n-Alkane-Degrading Hydrocarboniphaga effusa Strain AP103T (ATCC BAA-332T).</title>
        <authorList>
            <person name="Chang H.K."/>
            <person name="Zylstra G.J."/>
            <person name="Chae J.C."/>
        </authorList>
    </citation>
    <scope>NUCLEOTIDE SEQUENCE [LARGE SCALE GENOMIC DNA]</scope>
    <source>
        <strain evidence="4 5">AP103</strain>
    </source>
</reference>
<dbReference type="Gene3D" id="2.60.120.180">
    <property type="match status" value="1"/>
</dbReference>
<evidence type="ECO:0000313" key="4">
    <source>
        <dbReference type="EMBL" id="EIT69791.1"/>
    </source>
</evidence>
<dbReference type="Pfam" id="PF01670">
    <property type="entry name" value="Glyco_hydro_12"/>
    <property type="match status" value="1"/>
</dbReference>
<dbReference type="PANTHER" id="PTHR34002">
    <property type="entry name" value="BLR1656 PROTEIN"/>
    <property type="match status" value="1"/>
</dbReference>
<evidence type="ECO:0000256" key="3">
    <source>
        <dbReference type="SAM" id="MobiDB-lite"/>
    </source>
</evidence>
<dbReference type="STRING" id="1172194.WQQ_33730"/>
<keyword evidence="2" id="KW-0326">Glycosidase</keyword>
<sequence>MPRIHKNHALLPYGNGCVQNNAWGYAGDDPPQSASTPPGDELGWQWDWPASAGHDASQVVAYPEIIHGKKPFLDHSTLETLPAPLAAIERIRIAYVTQTRAKGRYNAAFELWLVDDAQARPEHVQAEVMVWVAKRGLSPAGDCVATIDTPYGKADLFEAAMQHWRYYAYVLRDEMPAGVIDLMIFVRELLARKKLDGSELIASIEFGNEIAFGKGRTAIEKYSLDIG</sequence>
<dbReference type="AlphaFoldDB" id="I8I1X0"/>
<dbReference type="GO" id="GO:0008810">
    <property type="term" value="F:cellulase activity"/>
    <property type="evidence" value="ECO:0007669"/>
    <property type="project" value="InterPro"/>
</dbReference>
<organism evidence="4 5">
    <name type="scientific">Hydrocarboniphaga effusa AP103</name>
    <dbReference type="NCBI Taxonomy" id="1172194"/>
    <lineage>
        <taxon>Bacteria</taxon>
        <taxon>Pseudomonadati</taxon>
        <taxon>Pseudomonadota</taxon>
        <taxon>Gammaproteobacteria</taxon>
        <taxon>Nevskiales</taxon>
        <taxon>Nevskiaceae</taxon>
        <taxon>Hydrocarboniphaga</taxon>
    </lineage>
</organism>
<dbReference type="InterPro" id="IPR002594">
    <property type="entry name" value="GH12"/>
</dbReference>
<comment type="caution">
    <text evidence="4">The sequence shown here is derived from an EMBL/GenBank/DDBJ whole genome shotgun (WGS) entry which is preliminary data.</text>
</comment>
<protein>
    <submittedName>
        <fullName evidence="4">Uncharacterized protein</fullName>
    </submittedName>
</protein>
<evidence type="ECO:0000256" key="1">
    <source>
        <dbReference type="ARBA" id="ARBA00005519"/>
    </source>
</evidence>
<dbReference type="PANTHER" id="PTHR34002:SF9">
    <property type="entry name" value="XYLOGLUCAN-SPECIFIC ENDO-BETA-1,4-GLUCANASE A"/>
    <property type="match status" value="1"/>
</dbReference>
<keyword evidence="2" id="KW-0378">Hydrolase</keyword>
<keyword evidence="5" id="KW-1185">Reference proteome</keyword>
<accession>I8I1X0</accession>
<dbReference type="InterPro" id="IPR013320">
    <property type="entry name" value="ConA-like_dom_sf"/>
</dbReference>
<evidence type="ECO:0000256" key="2">
    <source>
        <dbReference type="RuleBase" id="RU361163"/>
    </source>
</evidence>
<dbReference type="InterPro" id="IPR013319">
    <property type="entry name" value="GH11/12"/>
</dbReference>
<keyword evidence="2" id="KW-0119">Carbohydrate metabolism</keyword>
<dbReference type="OrthoDB" id="2557744at2"/>
<comment type="similarity">
    <text evidence="1 2">Belongs to the glycosyl hydrolase 12 (cellulase H) family.</text>
</comment>
<evidence type="ECO:0000313" key="5">
    <source>
        <dbReference type="Proteomes" id="UP000003704"/>
    </source>
</evidence>
<name>I8I1X0_9GAMM</name>
<proteinExistence type="inferred from homology"/>
<dbReference type="SUPFAM" id="SSF49899">
    <property type="entry name" value="Concanavalin A-like lectins/glucanases"/>
    <property type="match status" value="1"/>
</dbReference>
<feature type="region of interest" description="Disordered" evidence="3">
    <location>
        <begin position="24"/>
        <end position="44"/>
    </location>
</feature>
<dbReference type="RefSeq" id="WP_007186312.1">
    <property type="nucleotide sequence ID" value="NZ_AKGD01000002.1"/>
</dbReference>
<dbReference type="EMBL" id="AKGD01000002">
    <property type="protein sequence ID" value="EIT69791.1"/>
    <property type="molecule type" value="Genomic_DNA"/>
</dbReference>